<evidence type="ECO:0000256" key="5">
    <source>
        <dbReference type="ARBA" id="ARBA00022701"/>
    </source>
</evidence>
<evidence type="ECO:0000256" key="4">
    <source>
        <dbReference type="ARBA" id="ARBA00022490"/>
    </source>
</evidence>
<evidence type="ECO:0000256" key="8">
    <source>
        <dbReference type="ARBA" id="ARBA00023212"/>
    </source>
</evidence>
<comment type="subcellular location">
    <subcellularLocation>
        <location evidence="1">Cytoplasm</location>
        <location evidence="1">Cytoskeleton</location>
        <location evidence="1">Microtubule organizing center</location>
        <location evidence="1">Centrosome</location>
        <location evidence="1">Centriole</location>
    </subcellularLocation>
</comment>
<accession>A0A7L0G2Y4</accession>
<keyword evidence="8" id="KW-0206">Cytoskeleton</keyword>
<reference evidence="11 12" key="1">
    <citation type="submission" date="2019-09" db="EMBL/GenBank/DDBJ databases">
        <title>Bird 10,000 Genomes (B10K) Project - Family phase.</title>
        <authorList>
            <person name="Zhang G."/>
        </authorList>
    </citation>
    <scope>NUCLEOTIDE SEQUENCE [LARGE SCALE GENOMIC DNA]</scope>
    <source>
        <strain evidence="11">B10K-DU-005-78</strain>
        <tissue evidence="11">Mixed tissue sample</tissue>
    </source>
</reference>
<dbReference type="GO" id="GO:0005654">
    <property type="term" value="C:nucleoplasm"/>
    <property type="evidence" value="ECO:0007669"/>
    <property type="project" value="TreeGrafter"/>
</dbReference>
<comment type="caution">
    <text evidence="11">The sequence shown here is derived from an EMBL/GenBank/DDBJ whole genome shotgun (WGS) entry which is preliminary data.</text>
</comment>
<proteinExistence type="inferred from homology"/>
<keyword evidence="4" id="KW-0963">Cytoplasm</keyword>
<keyword evidence="6" id="KW-0970">Cilium biogenesis/degradation</keyword>
<name>A0A7L0G2Y4_HERCA</name>
<feature type="coiled-coil region" evidence="9">
    <location>
        <begin position="677"/>
        <end position="806"/>
    </location>
</feature>
<protein>
    <recommendedName>
        <fullName evidence="3">Centrosomal protein of 162 kDa</fullName>
    </recommendedName>
</protein>
<sequence>LTQSLSDDSLGNSKKKSSILETLGQPRKKETKKKDSVPWWISEEDSDDGGMVGANGSFVKIQNASQPMGESYENMRVEKMQFQESNGVAVSLSRDSLETNDSVVASGPNQSIVGVGLDTLEEQEEKEIFFAKLEQEASSTIDYSRLNKELDSNDSVILAPFVRNEETEKGEEEPAHEEKSGSYSEDFEEETDDNPACKTEGSQRIVFSLTFIFLHLVVLLDSQDSTTELQKAVETSDGALGEHHLPEEVSGIEMNEAGTSYGQTTSDAEALRQAYHHIDQSLGDTDEQKLHDSAMTVSECLVQGVSQNNDIYSKNMSTVESDLPTVEELMKPIKGHSCHIRGFNVEPESPVKLVGSTANDLVSHSPFKEHQDNTVWETNLLEKFNIEESIFLQTGVNDDNFQRVTEKEIQTSEVRPDVLREKIVQDSSLSQGSETKQALQSCSLRNERSDSMTTKPMLYKNIRSPAPLHKKKSSYGPHMVVRSSGYGKPTSLSKQSFPVNEKKTPKETFKKMSMKAKSPADRARSKVALFATRIIRSATNEPASEGSVNRVMSGQAVVNNLGHQAVDYCRQYQHDSSLSPIRSCDRELYLLKRLQVAEEDLNTARDLIQQLTSTVSQKEKEIETKIVELKTQHEKELSRLGQENYVLQSKLRSMEELTQEERWTHHTATVPVTKEKLAQIQKEIEDQEVIIQGYQQENERLYKQMKELQIQNKKNEERMFKENQCLMSELVALREKIEKINTQSRIVQDSEPARNQSFTELISELRAAQKEETKLQEEIRRLKQDKQALEVDLGQAKKERDLAKVQIASTLGDKSYEFKVMEESYKQEITHLKRRLRWYAENQDLLDKDAARLKGAREEIEKLKLEVEKLRAEAGDQCLQQKKRLRDRAADAKRIQDLERQIREMEGILKRRYPNSLPALIYAAAAAAEKTNDLSAKTNTVDFLERRIRKLETELEGKDDEAKKSLRAMEQQFQKIKIQYEQRLVELEQLLAYKFMSESPKLNGDKASSTELEQELLNLKTTHQITVKNLQTEIENLKSQNSQLKLRSKKDNKDLESTDSQMKQGNTKDRLLKLNEELVTKNREIQDLTKTVENLQKERIVMLSDNNLRNRTDNKENSTEILKKNTSATDKRFSSNSEPFLSIFSDDKIYQPHTFSDSNLTEVLQENAQLKEELERLSLEMNQQRVKSQATLAYSENNIRRIQEDTAEYIASLKASHQREMEKIICQHAKEHSTSKVAELNNRISTQETLIKHLQEQISEQQRHQEALLVSQMREELLQKEVTKLLEELREAKESQSPEMKHFLCLEKKIKHIETRHAEREQEIQKAAQLTQRITEARQTHEVEKWRRLAQRKNQELEKFRVELDSILDVLRELQKQGVVIPAPNSSGFSMRDSCWKT</sequence>
<keyword evidence="7 9" id="KW-0175">Coiled coil</keyword>
<dbReference type="EMBL" id="VXAJ01000009">
    <property type="protein sequence ID" value="NXK02134.1"/>
    <property type="molecule type" value="Genomic_DNA"/>
</dbReference>
<feature type="region of interest" description="Disordered" evidence="10">
    <location>
        <begin position="1041"/>
        <end position="1069"/>
    </location>
</feature>
<keyword evidence="12" id="KW-1185">Reference proteome</keyword>
<feature type="compositionally biased region" description="Polar residues" evidence="10">
    <location>
        <begin position="426"/>
        <end position="444"/>
    </location>
</feature>
<feature type="non-terminal residue" evidence="11">
    <location>
        <position position="1398"/>
    </location>
</feature>
<feature type="coiled-coil region" evidence="9">
    <location>
        <begin position="846"/>
        <end position="908"/>
    </location>
</feature>
<feature type="coiled-coil region" evidence="9">
    <location>
        <begin position="1160"/>
        <end position="1187"/>
    </location>
</feature>
<feature type="non-terminal residue" evidence="11">
    <location>
        <position position="1"/>
    </location>
</feature>
<dbReference type="PANTHER" id="PTHR34031">
    <property type="entry name" value="CENTROSOMAL PROTEIN OF 162 KDA"/>
    <property type="match status" value="1"/>
</dbReference>
<keyword evidence="5" id="KW-0493">Microtubule</keyword>
<feature type="region of interest" description="Disordered" evidence="10">
    <location>
        <begin position="485"/>
        <end position="505"/>
    </location>
</feature>
<evidence type="ECO:0000256" key="10">
    <source>
        <dbReference type="SAM" id="MobiDB-lite"/>
    </source>
</evidence>
<evidence type="ECO:0000313" key="11">
    <source>
        <dbReference type="EMBL" id="NXK02134.1"/>
    </source>
</evidence>
<feature type="coiled-coil region" evidence="9">
    <location>
        <begin position="594"/>
        <end position="621"/>
    </location>
</feature>
<organism evidence="11 12">
    <name type="scientific">Herpetotheres cachinnans</name>
    <name type="common">Laughing falcon</name>
    <name type="synonym">Falco cachinnans</name>
    <dbReference type="NCBI Taxonomy" id="56343"/>
    <lineage>
        <taxon>Eukaryota</taxon>
        <taxon>Metazoa</taxon>
        <taxon>Chordata</taxon>
        <taxon>Craniata</taxon>
        <taxon>Vertebrata</taxon>
        <taxon>Euteleostomi</taxon>
        <taxon>Archelosauria</taxon>
        <taxon>Archosauria</taxon>
        <taxon>Dinosauria</taxon>
        <taxon>Saurischia</taxon>
        <taxon>Theropoda</taxon>
        <taxon>Coelurosauria</taxon>
        <taxon>Aves</taxon>
        <taxon>Neognathae</taxon>
        <taxon>Neoaves</taxon>
        <taxon>Telluraves</taxon>
        <taxon>Australaves</taxon>
        <taxon>Falconiformes</taxon>
        <taxon>Falconidae</taxon>
        <taxon>Herpetotheres</taxon>
    </lineage>
</organism>
<feature type="compositionally biased region" description="Polar residues" evidence="10">
    <location>
        <begin position="1"/>
        <end position="12"/>
    </location>
</feature>
<evidence type="ECO:0000256" key="7">
    <source>
        <dbReference type="ARBA" id="ARBA00023054"/>
    </source>
</evidence>
<feature type="coiled-coil region" evidence="9">
    <location>
        <begin position="934"/>
        <end position="968"/>
    </location>
</feature>
<feature type="region of interest" description="Disordered" evidence="10">
    <location>
        <begin position="426"/>
        <end position="451"/>
    </location>
</feature>
<dbReference type="PANTHER" id="PTHR34031:SF1">
    <property type="entry name" value="CENTROSOMAL PROTEIN OF 162 KDA"/>
    <property type="match status" value="1"/>
</dbReference>
<feature type="compositionally biased region" description="Basic and acidic residues" evidence="10">
    <location>
        <begin position="163"/>
        <end position="180"/>
    </location>
</feature>
<feature type="coiled-coil region" evidence="9">
    <location>
        <begin position="1320"/>
        <end position="1377"/>
    </location>
</feature>
<evidence type="ECO:0000256" key="6">
    <source>
        <dbReference type="ARBA" id="ARBA00022794"/>
    </source>
</evidence>
<feature type="region of interest" description="Disordered" evidence="10">
    <location>
        <begin position="1"/>
        <end position="55"/>
    </location>
</feature>
<dbReference type="Proteomes" id="UP000555649">
    <property type="component" value="Unassembled WGS sequence"/>
</dbReference>
<evidence type="ECO:0000256" key="1">
    <source>
        <dbReference type="ARBA" id="ARBA00004114"/>
    </source>
</evidence>
<evidence type="ECO:0000313" key="12">
    <source>
        <dbReference type="Proteomes" id="UP000555649"/>
    </source>
</evidence>
<comment type="similarity">
    <text evidence="2">Belongs to the CEP162 family.</text>
</comment>
<gene>
    <name evidence="11" type="primary">Cep162</name>
    <name evidence="11" type="ORF">HERCAC_R10513</name>
</gene>
<feature type="coiled-coil region" evidence="9">
    <location>
        <begin position="1237"/>
        <end position="1295"/>
    </location>
</feature>
<dbReference type="GO" id="GO:0034451">
    <property type="term" value="C:centriolar satellite"/>
    <property type="evidence" value="ECO:0007669"/>
    <property type="project" value="TreeGrafter"/>
</dbReference>
<evidence type="ECO:0000256" key="2">
    <source>
        <dbReference type="ARBA" id="ARBA00009485"/>
    </source>
</evidence>
<dbReference type="GO" id="GO:0005814">
    <property type="term" value="C:centriole"/>
    <property type="evidence" value="ECO:0007669"/>
    <property type="project" value="UniProtKB-SubCell"/>
</dbReference>
<dbReference type="GO" id="GO:0060271">
    <property type="term" value="P:cilium assembly"/>
    <property type="evidence" value="ECO:0007669"/>
    <property type="project" value="TreeGrafter"/>
</dbReference>
<dbReference type="GO" id="GO:0005879">
    <property type="term" value="C:axonemal microtubule"/>
    <property type="evidence" value="ECO:0007669"/>
    <property type="project" value="TreeGrafter"/>
</dbReference>
<evidence type="ECO:0000256" key="3">
    <source>
        <dbReference type="ARBA" id="ARBA00021406"/>
    </source>
</evidence>
<dbReference type="InterPro" id="IPR038774">
    <property type="entry name" value="CEP162-like"/>
</dbReference>
<feature type="region of interest" description="Disordered" evidence="10">
    <location>
        <begin position="162"/>
        <end position="198"/>
    </location>
</feature>
<evidence type="ECO:0000256" key="9">
    <source>
        <dbReference type="SAM" id="Coils"/>
    </source>
</evidence>